<dbReference type="EMBL" id="GG662845">
    <property type="protein sequence ID" value="EAR88028.2"/>
    <property type="molecule type" value="Genomic_DNA"/>
</dbReference>
<dbReference type="Proteomes" id="UP000009168">
    <property type="component" value="Unassembled WGS sequence"/>
</dbReference>
<sequence length="213" mass="25234">MPLLFKLKSRFSILKIILKADKYQEQNKMPIFKKWMFIKKSIQKICSFQSRRFLVTEENRPKSINFSKVNISIAKQEDSPLHIDINKKNVPQLISESKIQNKGSQQEVFLYSDFVSNSNSIQSPNKQNYKEQSEEQDNQSRTDILQRTFEPKKVLDLNQIQQKIFTSSLISSYSLDGISPKKIQNKNEQINQYFYVFRIIFFIAQRKYSINNE</sequence>
<keyword evidence="3" id="KW-1185">Reference proteome</keyword>
<evidence type="ECO:0000256" key="1">
    <source>
        <dbReference type="SAM" id="MobiDB-lite"/>
    </source>
</evidence>
<accession>Q22RU4</accession>
<organism evidence="2 3">
    <name type="scientific">Tetrahymena thermophila (strain SB210)</name>
    <dbReference type="NCBI Taxonomy" id="312017"/>
    <lineage>
        <taxon>Eukaryota</taxon>
        <taxon>Sar</taxon>
        <taxon>Alveolata</taxon>
        <taxon>Ciliophora</taxon>
        <taxon>Intramacronucleata</taxon>
        <taxon>Oligohymenophorea</taxon>
        <taxon>Hymenostomatida</taxon>
        <taxon>Tetrahymenina</taxon>
        <taxon>Tetrahymenidae</taxon>
        <taxon>Tetrahymena</taxon>
    </lineage>
</organism>
<gene>
    <name evidence="2" type="ORF">TTHERM_00011940</name>
</gene>
<evidence type="ECO:0000313" key="2">
    <source>
        <dbReference type="EMBL" id="EAR88028.2"/>
    </source>
</evidence>
<dbReference type="HOGENOM" id="CLU_1664266_0_0_1"/>
<reference evidence="3" key="1">
    <citation type="journal article" date="2006" name="PLoS Biol.">
        <title>Macronuclear genome sequence of the ciliate Tetrahymena thermophila, a model eukaryote.</title>
        <authorList>
            <person name="Eisen J.A."/>
            <person name="Coyne R.S."/>
            <person name="Wu M."/>
            <person name="Wu D."/>
            <person name="Thiagarajan M."/>
            <person name="Wortman J.R."/>
            <person name="Badger J.H."/>
            <person name="Ren Q."/>
            <person name="Amedeo P."/>
            <person name="Jones K.M."/>
            <person name="Tallon L.J."/>
            <person name="Delcher A.L."/>
            <person name="Salzberg S.L."/>
            <person name="Silva J.C."/>
            <person name="Haas B.J."/>
            <person name="Majoros W.H."/>
            <person name="Farzad M."/>
            <person name="Carlton J.M."/>
            <person name="Smith R.K. Jr."/>
            <person name="Garg J."/>
            <person name="Pearlman R.E."/>
            <person name="Karrer K.M."/>
            <person name="Sun L."/>
            <person name="Manning G."/>
            <person name="Elde N.C."/>
            <person name="Turkewitz A.P."/>
            <person name="Asai D.J."/>
            <person name="Wilkes D.E."/>
            <person name="Wang Y."/>
            <person name="Cai H."/>
            <person name="Collins K."/>
            <person name="Stewart B.A."/>
            <person name="Lee S.R."/>
            <person name="Wilamowska K."/>
            <person name="Weinberg Z."/>
            <person name="Ruzzo W.L."/>
            <person name="Wloga D."/>
            <person name="Gaertig J."/>
            <person name="Frankel J."/>
            <person name="Tsao C.-C."/>
            <person name="Gorovsky M.A."/>
            <person name="Keeling P.J."/>
            <person name="Waller R.F."/>
            <person name="Patron N.J."/>
            <person name="Cherry J.M."/>
            <person name="Stover N.A."/>
            <person name="Krieger C.J."/>
            <person name="del Toro C."/>
            <person name="Ryder H.F."/>
            <person name="Williamson S.C."/>
            <person name="Barbeau R.A."/>
            <person name="Hamilton E.P."/>
            <person name="Orias E."/>
        </authorList>
    </citation>
    <scope>NUCLEOTIDE SEQUENCE [LARGE SCALE GENOMIC DNA]</scope>
    <source>
        <strain evidence="3">SB210</strain>
    </source>
</reference>
<dbReference type="InParanoid" id="Q22RU4"/>
<evidence type="ECO:0000313" key="3">
    <source>
        <dbReference type="Proteomes" id="UP000009168"/>
    </source>
</evidence>
<dbReference type="RefSeq" id="XP_001008273.2">
    <property type="nucleotide sequence ID" value="XM_001008273.2"/>
</dbReference>
<dbReference type="KEGG" id="tet:TTHERM_00011940"/>
<name>Q22RU4_TETTS</name>
<dbReference type="AlphaFoldDB" id="Q22RU4"/>
<protein>
    <submittedName>
        <fullName evidence="2">Uncharacterized protein</fullName>
    </submittedName>
</protein>
<dbReference type="GeneID" id="7846076"/>
<feature type="region of interest" description="Disordered" evidence="1">
    <location>
        <begin position="121"/>
        <end position="142"/>
    </location>
</feature>
<proteinExistence type="predicted"/>